<organism evidence="5 6">
    <name type="scientific">Lottia gigantea</name>
    <name type="common">Giant owl limpet</name>
    <dbReference type="NCBI Taxonomy" id="225164"/>
    <lineage>
        <taxon>Eukaryota</taxon>
        <taxon>Metazoa</taxon>
        <taxon>Spiralia</taxon>
        <taxon>Lophotrochozoa</taxon>
        <taxon>Mollusca</taxon>
        <taxon>Gastropoda</taxon>
        <taxon>Patellogastropoda</taxon>
        <taxon>Lottioidea</taxon>
        <taxon>Lottiidae</taxon>
        <taxon>Lottia</taxon>
    </lineage>
</organism>
<dbReference type="HOGENOM" id="CLU_016428_1_2_1"/>
<sequence>FRVMQWNMLAQALSQGTDNFVKCPAEALSWDNRKLHIMEEILTHNPTILCLQEVDQFNFLEKELGKVGYKGTFCKKPFSPCLDITPNFGPDGCAVFWKTSEVKEVKVENYIIKQKENYDTNQICILCCMKLKNIDSDIFVAVTHLKAKKYFNELRKQQSQFIAKLLQEKCKNSPVILCGDFNADPQELAYKEMVTKDLNLNSAYTFLDNLHKEPAYTTLKIRGSPVGPLKNSATIDYIFFSLNHLKVTSLVRLPSEEEIGEDCLPSFTFPSDHLSLIADFHF</sequence>
<feature type="non-terminal residue" evidence="5">
    <location>
        <position position="282"/>
    </location>
</feature>
<dbReference type="GeneID" id="20253072"/>
<dbReference type="AlphaFoldDB" id="V4AFP9"/>
<dbReference type="EMBL" id="KB201890">
    <property type="protein sequence ID" value="ESO93950.1"/>
    <property type="molecule type" value="Genomic_DNA"/>
</dbReference>
<evidence type="ECO:0000313" key="5">
    <source>
        <dbReference type="EMBL" id="ESO93950.1"/>
    </source>
</evidence>
<feature type="domain" description="Endonuclease/exonuclease/phosphatase" evidence="4">
    <location>
        <begin position="4"/>
        <end position="273"/>
    </location>
</feature>
<dbReference type="SUPFAM" id="SSF56219">
    <property type="entry name" value="DNase I-like"/>
    <property type="match status" value="1"/>
</dbReference>
<evidence type="ECO:0000256" key="2">
    <source>
        <dbReference type="ARBA" id="ARBA00022801"/>
    </source>
</evidence>
<dbReference type="KEGG" id="lgi:LOTGIDRAFT_95897"/>
<comment type="similarity">
    <text evidence="1">Belongs to the CCR4/nocturin family.</text>
</comment>
<dbReference type="Pfam" id="PF03372">
    <property type="entry name" value="Exo_endo_phos"/>
    <property type="match status" value="1"/>
</dbReference>
<evidence type="ECO:0000256" key="1">
    <source>
        <dbReference type="ARBA" id="ARBA00010774"/>
    </source>
</evidence>
<dbReference type="InterPro" id="IPR036691">
    <property type="entry name" value="Endo/exonu/phosph_ase_sf"/>
</dbReference>
<dbReference type="STRING" id="225164.V4AFP9"/>
<dbReference type="RefSeq" id="XP_009055566.1">
    <property type="nucleotide sequence ID" value="XM_009057318.1"/>
</dbReference>
<keyword evidence="2" id="KW-0378">Hydrolase</keyword>
<dbReference type="OrthoDB" id="276515at2759"/>
<dbReference type="Gene3D" id="3.60.10.10">
    <property type="entry name" value="Endonuclease/exonuclease/phosphatase"/>
    <property type="match status" value="1"/>
</dbReference>
<keyword evidence="6" id="KW-1185">Reference proteome</keyword>
<dbReference type="PANTHER" id="PTHR12121:SF45">
    <property type="entry name" value="NOCTURNIN"/>
    <property type="match status" value="1"/>
</dbReference>
<protein>
    <recommendedName>
        <fullName evidence="3">Nocturnin</fullName>
    </recommendedName>
</protein>
<dbReference type="GO" id="GO:0000175">
    <property type="term" value="F:3'-5'-RNA exonuclease activity"/>
    <property type="evidence" value="ECO:0007669"/>
    <property type="project" value="TreeGrafter"/>
</dbReference>
<name>V4AFP9_LOTGI</name>
<dbReference type="Proteomes" id="UP000030746">
    <property type="component" value="Unassembled WGS sequence"/>
</dbReference>
<gene>
    <name evidence="5" type="ORF">LOTGIDRAFT_95897</name>
</gene>
<dbReference type="PANTHER" id="PTHR12121">
    <property type="entry name" value="CARBON CATABOLITE REPRESSOR PROTEIN 4"/>
    <property type="match status" value="1"/>
</dbReference>
<evidence type="ECO:0000313" key="6">
    <source>
        <dbReference type="Proteomes" id="UP000030746"/>
    </source>
</evidence>
<dbReference type="InterPro" id="IPR005135">
    <property type="entry name" value="Endo/exonuclease/phosphatase"/>
</dbReference>
<dbReference type="CTD" id="20253072"/>
<proteinExistence type="inferred from homology"/>
<reference evidence="5 6" key="1">
    <citation type="journal article" date="2013" name="Nature">
        <title>Insights into bilaterian evolution from three spiralian genomes.</title>
        <authorList>
            <person name="Simakov O."/>
            <person name="Marletaz F."/>
            <person name="Cho S.J."/>
            <person name="Edsinger-Gonzales E."/>
            <person name="Havlak P."/>
            <person name="Hellsten U."/>
            <person name="Kuo D.H."/>
            <person name="Larsson T."/>
            <person name="Lv J."/>
            <person name="Arendt D."/>
            <person name="Savage R."/>
            <person name="Osoegawa K."/>
            <person name="de Jong P."/>
            <person name="Grimwood J."/>
            <person name="Chapman J.A."/>
            <person name="Shapiro H."/>
            <person name="Aerts A."/>
            <person name="Otillar R.P."/>
            <person name="Terry A.Y."/>
            <person name="Boore J.L."/>
            <person name="Grigoriev I.V."/>
            <person name="Lindberg D.R."/>
            <person name="Seaver E.C."/>
            <person name="Weisblat D.A."/>
            <person name="Putnam N.H."/>
            <person name="Rokhsar D.S."/>
        </authorList>
    </citation>
    <scope>NUCLEOTIDE SEQUENCE [LARGE SCALE GENOMIC DNA]</scope>
</reference>
<dbReference type="InterPro" id="IPR050410">
    <property type="entry name" value="CCR4/nocturin_mRNA_transcr"/>
</dbReference>
<feature type="non-terminal residue" evidence="5">
    <location>
        <position position="1"/>
    </location>
</feature>
<dbReference type="OMA" id="CALFFDR"/>
<evidence type="ECO:0000256" key="3">
    <source>
        <dbReference type="ARBA" id="ARBA00023807"/>
    </source>
</evidence>
<dbReference type="GO" id="GO:0006139">
    <property type="term" value="P:nucleobase-containing compound metabolic process"/>
    <property type="evidence" value="ECO:0007669"/>
    <property type="project" value="UniProtKB-ARBA"/>
</dbReference>
<accession>V4AFP9</accession>
<evidence type="ECO:0000259" key="4">
    <source>
        <dbReference type="Pfam" id="PF03372"/>
    </source>
</evidence>